<feature type="region of interest" description="Disordered" evidence="3">
    <location>
        <begin position="13"/>
        <end position="127"/>
    </location>
</feature>
<dbReference type="InterPro" id="IPR001356">
    <property type="entry name" value="HD"/>
</dbReference>
<dbReference type="GO" id="GO:0005634">
    <property type="term" value="C:nucleus"/>
    <property type="evidence" value="ECO:0007669"/>
    <property type="project" value="UniProtKB-SubCell"/>
</dbReference>
<feature type="compositionally biased region" description="Polar residues" evidence="3">
    <location>
        <begin position="318"/>
        <end position="329"/>
    </location>
</feature>
<dbReference type="SUPFAM" id="SSF46689">
    <property type="entry name" value="Homeodomain-like"/>
    <property type="match status" value="1"/>
</dbReference>
<dbReference type="PANTHER" id="PTHR24331:SF0">
    <property type="entry name" value="DBX"/>
    <property type="match status" value="1"/>
</dbReference>
<dbReference type="InterPro" id="IPR051662">
    <property type="entry name" value="H2.0_Homeobox_NeuralPatt"/>
</dbReference>
<accession>A0A1A9W4N2</accession>
<evidence type="ECO:0000313" key="6">
    <source>
        <dbReference type="Proteomes" id="UP000091820"/>
    </source>
</evidence>
<feature type="domain" description="Homeobox" evidence="4">
    <location>
        <begin position="1"/>
        <end position="17"/>
    </location>
</feature>
<dbReference type="PROSITE" id="PS50071">
    <property type="entry name" value="HOMEOBOX_2"/>
    <property type="match status" value="1"/>
</dbReference>
<reference evidence="6" key="1">
    <citation type="submission" date="2014-03" db="EMBL/GenBank/DDBJ databases">
        <authorList>
            <person name="Aksoy S."/>
            <person name="Warren W."/>
            <person name="Wilson R.K."/>
        </authorList>
    </citation>
    <scope>NUCLEOTIDE SEQUENCE [LARGE SCALE GENOMIC DNA]</scope>
    <source>
        <strain evidence="6">IAEA</strain>
    </source>
</reference>
<keyword evidence="2" id="KW-0238">DNA-binding</keyword>
<dbReference type="GO" id="GO:0003677">
    <property type="term" value="F:DNA binding"/>
    <property type="evidence" value="ECO:0007669"/>
    <property type="project" value="UniProtKB-UniRule"/>
</dbReference>
<keyword evidence="2" id="KW-0539">Nucleus</keyword>
<protein>
    <recommendedName>
        <fullName evidence="4">Homeobox domain-containing protein</fullName>
    </recommendedName>
</protein>
<dbReference type="PANTHER" id="PTHR24331">
    <property type="entry name" value="DBX"/>
    <property type="match status" value="1"/>
</dbReference>
<evidence type="ECO:0000259" key="4">
    <source>
        <dbReference type="PROSITE" id="PS50071"/>
    </source>
</evidence>
<feature type="compositionally biased region" description="Polar residues" evidence="3">
    <location>
        <begin position="28"/>
        <end position="41"/>
    </location>
</feature>
<dbReference type="STRING" id="37001.A0A1A9W4N2"/>
<organism evidence="5 6">
    <name type="scientific">Glossina brevipalpis</name>
    <dbReference type="NCBI Taxonomy" id="37001"/>
    <lineage>
        <taxon>Eukaryota</taxon>
        <taxon>Metazoa</taxon>
        <taxon>Ecdysozoa</taxon>
        <taxon>Arthropoda</taxon>
        <taxon>Hexapoda</taxon>
        <taxon>Insecta</taxon>
        <taxon>Pterygota</taxon>
        <taxon>Neoptera</taxon>
        <taxon>Endopterygota</taxon>
        <taxon>Diptera</taxon>
        <taxon>Brachycera</taxon>
        <taxon>Muscomorpha</taxon>
        <taxon>Hippoboscoidea</taxon>
        <taxon>Glossinidae</taxon>
        <taxon>Glossina</taxon>
    </lineage>
</organism>
<feature type="DNA-binding region" description="Homeobox" evidence="2">
    <location>
        <begin position="3"/>
        <end position="18"/>
    </location>
</feature>
<dbReference type="InterPro" id="IPR009057">
    <property type="entry name" value="Homeodomain-like_sf"/>
</dbReference>
<dbReference type="VEuPathDB" id="VectorBase:GBRI006155"/>
<feature type="compositionally biased region" description="Low complexity" evidence="3">
    <location>
        <begin position="280"/>
        <end position="298"/>
    </location>
</feature>
<dbReference type="CDD" id="cd00086">
    <property type="entry name" value="homeodomain"/>
    <property type="match status" value="1"/>
</dbReference>
<reference evidence="5" key="2">
    <citation type="submission" date="2020-05" db="UniProtKB">
        <authorList>
            <consortium name="EnsemblMetazoa"/>
        </authorList>
    </citation>
    <scope>IDENTIFICATION</scope>
    <source>
        <strain evidence="5">IAEA</strain>
    </source>
</reference>
<keyword evidence="6" id="KW-1185">Reference proteome</keyword>
<proteinExistence type="predicted"/>
<evidence type="ECO:0000313" key="5">
    <source>
        <dbReference type="EnsemblMetazoa" id="GBRI006155-PA"/>
    </source>
</evidence>
<dbReference type="AlphaFoldDB" id="A0A1A9W4N2"/>
<dbReference type="Proteomes" id="UP000091820">
    <property type="component" value="Unassembled WGS sequence"/>
</dbReference>
<dbReference type="GO" id="GO:0006357">
    <property type="term" value="P:regulation of transcription by RNA polymerase II"/>
    <property type="evidence" value="ECO:0007669"/>
    <property type="project" value="TreeGrafter"/>
</dbReference>
<sequence>MRVKIWFQNRRMKWRNSKERELLASGGSRDQTLPNKNNPNPDLSDAKCDRPITPLSPGSVSPNRQSVSPSNSVNAKEEITNGQQHQQHSPENQSSSNINTVKPLSSPKTPSSPPIMHHIPQPVTSIGLPPYSAQNMQISSPPPPLLTMAKLPNTMSTSINNINNNNNDQSSATSSPPSCSTAAVTAASSNGAGGGGSGGNVNIVMPMTNAEFQAKINAEMHKHLMAADLKFKLESTLNEAKQRRLSMLSISAGDNITLHSAASLSGSNLFISNAMQEALNHQHQLQQQHLHNSIQSLSNGPPPQPPPPPPATAPSPSCHQFPQSAQNYHHFQNSDFMKMYYDDYDESNSDSDEEISVT</sequence>
<feature type="compositionally biased region" description="Polar residues" evidence="3">
    <location>
        <begin position="56"/>
        <end position="100"/>
    </location>
</feature>
<evidence type="ECO:0000256" key="1">
    <source>
        <dbReference type="ARBA" id="ARBA00004123"/>
    </source>
</evidence>
<feature type="region of interest" description="Disordered" evidence="3">
    <location>
        <begin position="156"/>
        <end position="195"/>
    </location>
</feature>
<feature type="region of interest" description="Disordered" evidence="3">
    <location>
        <begin position="280"/>
        <end position="329"/>
    </location>
</feature>
<feature type="compositionally biased region" description="Pro residues" evidence="3">
    <location>
        <begin position="300"/>
        <end position="313"/>
    </location>
</feature>
<feature type="compositionally biased region" description="Low complexity" evidence="3">
    <location>
        <begin position="156"/>
        <end position="190"/>
    </location>
</feature>
<comment type="subcellular location">
    <subcellularLocation>
        <location evidence="1 2">Nucleus</location>
    </subcellularLocation>
</comment>
<dbReference type="EnsemblMetazoa" id="GBRI006155-RA">
    <property type="protein sequence ID" value="GBRI006155-PA"/>
    <property type="gene ID" value="GBRI006155"/>
</dbReference>
<evidence type="ECO:0000256" key="2">
    <source>
        <dbReference type="PROSITE-ProRule" id="PRU00108"/>
    </source>
</evidence>
<dbReference type="Gene3D" id="1.10.10.60">
    <property type="entry name" value="Homeodomain-like"/>
    <property type="match status" value="1"/>
</dbReference>
<keyword evidence="2" id="KW-0371">Homeobox</keyword>
<name>A0A1A9W4N2_9MUSC</name>
<evidence type="ECO:0000256" key="3">
    <source>
        <dbReference type="SAM" id="MobiDB-lite"/>
    </source>
</evidence>